<organism evidence="1 2">
    <name type="scientific">Streptomyces lasiicapitis</name>
    <dbReference type="NCBI Taxonomy" id="1923961"/>
    <lineage>
        <taxon>Bacteria</taxon>
        <taxon>Bacillati</taxon>
        <taxon>Actinomycetota</taxon>
        <taxon>Actinomycetes</taxon>
        <taxon>Kitasatosporales</taxon>
        <taxon>Streptomycetaceae</taxon>
        <taxon>Streptomyces</taxon>
    </lineage>
</organism>
<name>A0ABQ2MYF7_9ACTN</name>
<evidence type="ECO:0000313" key="2">
    <source>
        <dbReference type="Proteomes" id="UP000656881"/>
    </source>
</evidence>
<gene>
    <name evidence="1" type="ORF">GCM10012286_83320</name>
</gene>
<dbReference type="EMBL" id="BMNG01000033">
    <property type="protein sequence ID" value="GGO60132.1"/>
    <property type="molecule type" value="Genomic_DNA"/>
</dbReference>
<protein>
    <submittedName>
        <fullName evidence="1">Uncharacterized protein</fullName>
    </submittedName>
</protein>
<dbReference type="Proteomes" id="UP000656881">
    <property type="component" value="Unassembled WGS sequence"/>
</dbReference>
<evidence type="ECO:0000313" key="1">
    <source>
        <dbReference type="EMBL" id="GGO60132.1"/>
    </source>
</evidence>
<sequence>MAGQEWEQRREEALDAVLQTVAALAERPGPPTAEEQRISAELRRTLEASIEERRLDGDVTASPLLESMQLLVHVGNVIDAVVDTADAEMDTEVLRALNAVAAMCAAYQEPVRAQEQGLPISRTVAAASHRSMGVLAYLRFELLPRLGGG</sequence>
<comment type="caution">
    <text evidence="1">The sequence shown here is derived from an EMBL/GenBank/DDBJ whole genome shotgun (WGS) entry which is preliminary data.</text>
</comment>
<proteinExistence type="predicted"/>
<keyword evidence="2" id="KW-1185">Reference proteome</keyword>
<reference evidence="2" key="1">
    <citation type="journal article" date="2019" name="Int. J. Syst. Evol. Microbiol.">
        <title>The Global Catalogue of Microorganisms (GCM) 10K type strain sequencing project: providing services to taxonomists for standard genome sequencing and annotation.</title>
        <authorList>
            <consortium name="The Broad Institute Genomics Platform"/>
            <consortium name="The Broad Institute Genome Sequencing Center for Infectious Disease"/>
            <person name="Wu L."/>
            <person name="Ma J."/>
        </authorList>
    </citation>
    <scope>NUCLEOTIDE SEQUENCE [LARGE SCALE GENOMIC DNA]</scope>
    <source>
        <strain evidence="2">CGMCC 4.7349</strain>
    </source>
</reference>
<accession>A0ABQ2MYF7</accession>